<dbReference type="PROSITE" id="PS50234">
    <property type="entry name" value="VWFA"/>
    <property type="match status" value="1"/>
</dbReference>
<evidence type="ECO:0000313" key="3">
    <source>
        <dbReference type="EMBL" id="TDW20338.1"/>
    </source>
</evidence>
<evidence type="ECO:0000256" key="1">
    <source>
        <dbReference type="SAM" id="Phobius"/>
    </source>
</evidence>
<comment type="caution">
    <text evidence="3">The sequence shown here is derived from an EMBL/GenBank/DDBJ whole genome shotgun (WGS) entry which is preliminary data.</text>
</comment>
<dbReference type="Proteomes" id="UP000294743">
    <property type="component" value="Unassembled WGS sequence"/>
</dbReference>
<dbReference type="RefSeq" id="WP_134169196.1">
    <property type="nucleotide sequence ID" value="NZ_SODD01000013.1"/>
</dbReference>
<evidence type="ECO:0000259" key="2">
    <source>
        <dbReference type="PROSITE" id="PS50234"/>
    </source>
</evidence>
<protein>
    <recommendedName>
        <fullName evidence="2">VWFA domain-containing protein</fullName>
    </recommendedName>
</protein>
<keyword evidence="1" id="KW-0472">Membrane</keyword>
<feature type="domain" description="VWFA" evidence="2">
    <location>
        <begin position="98"/>
        <end position="366"/>
    </location>
</feature>
<keyword evidence="1" id="KW-0812">Transmembrane</keyword>
<dbReference type="Gene3D" id="3.40.50.410">
    <property type="entry name" value="von Willebrand factor, type A domain"/>
    <property type="match status" value="1"/>
</dbReference>
<keyword evidence="4" id="KW-1185">Reference proteome</keyword>
<dbReference type="AlphaFoldDB" id="A0A4R7ZU95"/>
<dbReference type="EMBL" id="SODD01000013">
    <property type="protein sequence ID" value="TDW20338.1"/>
    <property type="molecule type" value="Genomic_DNA"/>
</dbReference>
<dbReference type="InterPro" id="IPR002035">
    <property type="entry name" value="VWF_A"/>
</dbReference>
<sequence length="1087" mass="120987">MKKTKLGIRKITLSILTFALVLGAIFMGDLQSVKAETNLPDAYELKNAKQEASNDEVKLTKTVKQAVDENGKEIEGQYDITFGTTGKSKTIKTKERLNIVFLLDDSNSMYNSNGKKNLLVESEKMIKTISDDLLKEFGKTSDNDVDHPGVSFKVVTFGDDVDAKVWRHDEPVYKTDIVKQVYEKDGQQKIYKKICSSFGCMDVYDYTLKYKKGDQKVDKYGVPLPDINNGYDDTTDKGNVGSATFIQKALRKANTELDDLAKTDSSKKGKEIIFLLSDGEPTYSYKDNSSNTVVGNGKDTSSTNNKNTINQATAIKENGKTIFTVGASIDVDVLKQVSSYKSGSTTEKYYYTCADAQAVKNAAQAVAEAMKEEYYSGQGTITDTLPEWMEYVTSDVTGIQVQDNVIRFPLNVDGKNTTEGTIRVKIKDIDNNGSYLQDGWYKTNLTENNGVNYTYGDKTINITGSTEFYWENTYGYQFNFFKIDEATKTKGDELLSTDLNQYKTGKNPQVLNSSTPTKTINLDSTNRSVSIDNTTTKDSIPAEITVDGVTYEFVRFGANTATLTNARATSGNYVTIEPVGIDVIYQEKIVEQDFKVEYYLDDQSSPMKTLSSSEILGTNSKVEVGKTYSIENLTYNNVNIQNAFLNGVSESSDRQLYMLDTAKSPILSLEIKRNADDNVYKIYYKSLPNNGMATIQFVHYEQEIGSTDKNSIDSHSVEVYHGSEFVDASHLSRAFDDKKHIADQTDIVDSSGVLKDGFTVEAGKTYTVTITHKYKPASVKVNASFVGGPRNQTEVLMDSATGYVSYLSLTDTTSGGELDKKFIDEGYVLQSDASTTVTPTVDAPDQVINRVYVYKKTAYRVEYYFENEAGDFVINNDWTTVFPITEHGTDVFYSISDAQQKLVDNSLDSIYELASDQPSKQYVLKVTEDVQTNVIKVKYALSEVEAETTDYTVHFWEDVVGSSTDADNYIGSYTSESLYADGDVIQLSDINVKYFLSKDATYMYQAADKQSLTISIEKTEDNVFNVVYVKRAPSVAPEEPKQDNKKEEVKVLPSIATGDTTNALAYLSLLLLATGVFVITKRTRKAK</sequence>
<evidence type="ECO:0000313" key="4">
    <source>
        <dbReference type="Proteomes" id="UP000294743"/>
    </source>
</evidence>
<feature type="transmembrane region" description="Helical" evidence="1">
    <location>
        <begin position="1063"/>
        <end position="1080"/>
    </location>
</feature>
<dbReference type="OrthoDB" id="38701at2"/>
<dbReference type="InterPro" id="IPR036465">
    <property type="entry name" value="vWFA_dom_sf"/>
</dbReference>
<accession>A0A4R7ZU95</accession>
<organism evidence="3 4">
    <name type="scientific">Breznakia blatticola</name>
    <dbReference type="NCBI Taxonomy" id="1754012"/>
    <lineage>
        <taxon>Bacteria</taxon>
        <taxon>Bacillati</taxon>
        <taxon>Bacillota</taxon>
        <taxon>Erysipelotrichia</taxon>
        <taxon>Erysipelotrichales</taxon>
        <taxon>Erysipelotrichaceae</taxon>
        <taxon>Breznakia</taxon>
    </lineage>
</organism>
<dbReference type="SUPFAM" id="SSF53300">
    <property type="entry name" value="vWA-like"/>
    <property type="match status" value="1"/>
</dbReference>
<gene>
    <name evidence="3" type="ORF">EDD63_11319</name>
</gene>
<proteinExistence type="predicted"/>
<name>A0A4R7ZU95_9FIRM</name>
<reference evidence="3 4" key="1">
    <citation type="submission" date="2019-03" db="EMBL/GenBank/DDBJ databases">
        <title>Genomic Encyclopedia of Type Strains, Phase IV (KMG-IV): sequencing the most valuable type-strain genomes for metagenomic binning, comparative biology and taxonomic classification.</title>
        <authorList>
            <person name="Goeker M."/>
        </authorList>
    </citation>
    <scope>NUCLEOTIDE SEQUENCE [LARGE SCALE GENOMIC DNA]</scope>
    <source>
        <strain evidence="3 4">DSM 28867</strain>
    </source>
</reference>
<keyword evidence="1" id="KW-1133">Transmembrane helix</keyword>